<sequence length="551" mass="61762">METFKQLLAKSFTGDTKEDSATKEAYSRDTSLFKVAPSLVVFPKSKEDVQALVNATIQARKQGEDISLTARSAGTCMTGGPLSESVVVDFTAHMNRLGEVSGNTVETEPGVYFRDFDAKTQKQNLEFPSYPASREIAALGGMVMNNAGGEKSLTYGKTADFVESLSMVLADGNEYEFTKLSEAELEEKKKLQTLEGSIYRDMDALIKEHYDLLQKAKPNVTKNSSGYALWDVYDPIHKTFDLTRVLTGSQGTLGIMTKARMRLITPQRHTRMLVTFLDDMNVLGNLAHELVLQKPECIESYDDKTLAVAVKYLGDIIKQMKGNIITLGWSFLPEFFSVITGGMPKLVIITEFAGDSDAEALKKAEEAQEAIAHLSLRTRVTASPREGEKYWAVRRESYNLLRKHTKKLRTAPFIEDIVVRSEKLPEFLPKLYAILDEYKEHMIYTIAGHVGNGNFHIIPLMDLSKPDSVALLDEIAEKVFTLVFLYEGSMSGEHNDGLVRTRYLPKMFGTDVYALFEKTKNIFDPENIFNPGKKVGFSETFVHEHIDIRMG</sequence>
<dbReference type="InterPro" id="IPR006094">
    <property type="entry name" value="Oxid_FAD_bind_N"/>
</dbReference>
<organism evidence="6 7">
    <name type="scientific">Candidatus Kaiserbacteria bacterium CG10_big_fil_rev_8_21_14_0_10_45_20</name>
    <dbReference type="NCBI Taxonomy" id="1974607"/>
    <lineage>
        <taxon>Bacteria</taxon>
        <taxon>Candidatus Kaiseribacteriota</taxon>
    </lineage>
</organism>
<dbReference type="Gene3D" id="1.10.45.10">
    <property type="entry name" value="Vanillyl-alcohol Oxidase, Chain A, domain 4"/>
    <property type="match status" value="1"/>
</dbReference>
<evidence type="ECO:0000256" key="2">
    <source>
        <dbReference type="ARBA" id="ARBA00022630"/>
    </source>
</evidence>
<dbReference type="InterPro" id="IPR016169">
    <property type="entry name" value="FAD-bd_PCMH_sub2"/>
</dbReference>
<name>A0A2H0UG63_9BACT</name>
<dbReference type="Gene3D" id="3.30.70.2740">
    <property type="match status" value="1"/>
</dbReference>
<dbReference type="InterPro" id="IPR036318">
    <property type="entry name" value="FAD-bd_PCMH-like_sf"/>
</dbReference>
<reference evidence="7" key="1">
    <citation type="submission" date="2017-09" db="EMBL/GenBank/DDBJ databases">
        <title>Depth-based differentiation of microbial function through sediment-hosted aquifers and enrichment of novel symbionts in the deep terrestrial subsurface.</title>
        <authorList>
            <person name="Probst A.J."/>
            <person name="Ladd B."/>
            <person name="Jarett J.K."/>
            <person name="Geller-Mcgrath D.E."/>
            <person name="Sieber C.M.K."/>
            <person name="Emerson J.B."/>
            <person name="Anantharaman K."/>
            <person name="Thomas B.C."/>
            <person name="Malmstrom R."/>
            <person name="Stieglmeier M."/>
            <person name="Klingl A."/>
            <person name="Woyke T."/>
            <person name="Ryan C.M."/>
            <person name="Banfield J.F."/>
        </authorList>
    </citation>
    <scope>NUCLEOTIDE SEQUENCE [LARGE SCALE GENOMIC DNA]</scope>
</reference>
<protein>
    <submittedName>
        <fullName evidence="6">FAD-binding oxidoreductase</fullName>
    </submittedName>
</protein>
<dbReference type="Gene3D" id="3.30.465.10">
    <property type="match status" value="1"/>
</dbReference>
<dbReference type="GO" id="GO:0004458">
    <property type="term" value="F:D-lactate dehydrogenase (cytochrome) activity"/>
    <property type="evidence" value="ECO:0007669"/>
    <property type="project" value="TreeGrafter"/>
</dbReference>
<dbReference type="Pfam" id="PF01565">
    <property type="entry name" value="FAD_binding_4"/>
    <property type="match status" value="1"/>
</dbReference>
<keyword evidence="4" id="KW-0560">Oxidoreductase</keyword>
<dbReference type="AlphaFoldDB" id="A0A2H0UG63"/>
<dbReference type="GO" id="GO:0008720">
    <property type="term" value="F:D-lactate dehydrogenase (NAD+) activity"/>
    <property type="evidence" value="ECO:0007669"/>
    <property type="project" value="TreeGrafter"/>
</dbReference>
<evidence type="ECO:0000313" key="6">
    <source>
        <dbReference type="EMBL" id="PIR85371.1"/>
    </source>
</evidence>
<dbReference type="InterPro" id="IPR016171">
    <property type="entry name" value="Vanillyl_alc_oxidase_C-sub2"/>
</dbReference>
<dbReference type="GO" id="GO:0071949">
    <property type="term" value="F:FAD binding"/>
    <property type="evidence" value="ECO:0007669"/>
    <property type="project" value="InterPro"/>
</dbReference>
<feature type="domain" description="FAD-binding PCMH-type" evidence="5">
    <location>
        <begin position="33"/>
        <end position="266"/>
    </location>
</feature>
<dbReference type="PANTHER" id="PTHR11748:SF119">
    <property type="entry name" value="D-2-HYDROXYGLUTARATE DEHYDROGENASE"/>
    <property type="match status" value="1"/>
</dbReference>
<dbReference type="SUPFAM" id="SSF55103">
    <property type="entry name" value="FAD-linked oxidases, C-terminal domain"/>
    <property type="match status" value="1"/>
</dbReference>
<dbReference type="PANTHER" id="PTHR11748">
    <property type="entry name" value="D-LACTATE DEHYDROGENASE"/>
    <property type="match status" value="1"/>
</dbReference>
<keyword evidence="3" id="KW-0274">FAD</keyword>
<comment type="cofactor">
    <cofactor evidence="1">
        <name>FAD</name>
        <dbReference type="ChEBI" id="CHEBI:57692"/>
    </cofactor>
</comment>
<evidence type="ECO:0000259" key="5">
    <source>
        <dbReference type="PROSITE" id="PS51387"/>
    </source>
</evidence>
<dbReference type="Proteomes" id="UP000229315">
    <property type="component" value="Unassembled WGS sequence"/>
</dbReference>
<evidence type="ECO:0000313" key="7">
    <source>
        <dbReference type="Proteomes" id="UP000229315"/>
    </source>
</evidence>
<accession>A0A2H0UG63</accession>
<comment type="caution">
    <text evidence="6">The sequence shown here is derived from an EMBL/GenBank/DDBJ whole genome shotgun (WGS) entry which is preliminary data.</text>
</comment>
<dbReference type="Pfam" id="PF02913">
    <property type="entry name" value="FAD-oxidase_C"/>
    <property type="match status" value="1"/>
</dbReference>
<evidence type="ECO:0000256" key="4">
    <source>
        <dbReference type="ARBA" id="ARBA00023002"/>
    </source>
</evidence>
<proteinExistence type="predicted"/>
<evidence type="ECO:0000256" key="3">
    <source>
        <dbReference type="ARBA" id="ARBA00022827"/>
    </source>
</evidence>
<dbReference type="PROSITE" id="PS51387">
    <property type="entry name" value="FAD_PCMH"/>
    <property type="match status" value="1"/>
</dbReference>
<dbReference type="GO" id="GO:1903457">
    <property type="term" value="P:lactate catabolic process"/>
    <property type="evidence" value="ECO:0007669"/>
    <property type="project" value="TreeGrafter"/>
</dbReference>
<dbReference type="InterPro" id="IPR004113">
    <property type="entry name" value="FAD-bd_oxidored_4_C"/>
</dbReference>
<dbReference type="InterPro" id="IPR016166">
    <property type="entry name" value="FAD-bd_PCMH"/>
</dbReference>
<dbReference type="InterPro" id="IPR016164">
    <property type="entry name" value="FAD-linked_Oxase-like_C"/>
</dbReference>
<keyword evidence="2" id="KW-0285">Flavoprotein</keyword>
<evidence type="ECO:0000256" key="1">
    <source>
        <dbReference type="ARBA" id="ARBA00001974"/>
    </source>
</evidence>
<gene>
    <name evidence="6" type="ORF">COU15_00910</name>
</gene>
<dbReference type="EMBL" id="PFBH01000005">
    <property type="protein sequence ID" value="PIR85371.1"/>
    <property type="molecule type" value="Genomic_DNA"/>
</dbReference>
<dbReference type="SUPFAM" id="SSF56176">
    <property type="entry name" value="FAD-binding/transporter-associated domain-like"/>
    <property type="match status" value="1"/>
</dbReference>